<dbReference type="GO" id="GO:0008168">
    <property type="term" value="F:methyltransferase activity"/>
    <property type="evidence" value="ECO:0007669"/>
    <property type="project" value="UniProtKB-KW"/>
</dbReference>
<dbReference type="InterPro" id="IPR052514">
    <property type="entry name" value="SAM-dependent_MTase"/>
</dbReference>
<dbReference type="InterPro" id="IPR006342">
    <property type="entry name" value="FkbM_mtfrase"/>
</dbReference>
<dbReference type="SUPFAM" id="SSF53335">
    <property type="entry name" value="S-adenosyl-L-methionine-dependent methyltransferases"/>
    <property type="match status" value="1"/>
</dbReference>
<feature type="domain" description="Methyltransferase FkbM" evidence="1">
    <location>
        <begin position="56"/>
        <end position="180"/>
    </location>
</feature>
<proteinExistence type="predicted"/>
<evidence type="ECO:0000313" key="3">
    <source>
        <dbReference type="Proteomes" id="UP000295334"/>
    </source>
</evidence>
<dbReference type="OrthoDB" id="9812600at2"/>
<dbReference type="RefSeq" id="WP_131447292.1">
    <property type="nucleotide sequence ID" value="NZ_SJZI01000008.1"/>
</dbReference>
<dbReference type="GO" id="GO:0032259">
    <property type="term" value="P:methylation"/>
    <property type="evidence" value="ECO:0007669"/>
    <property type="project" value="UniProtKB-KW"/>
</dbReference>
<dbReference type="InterPro" id="IPR029063">
    <property type="entry name" value="SAM-dependent_MTases_sf"/>
</dbReference>
<evidence type="ECO:0000313" key="2">
    <source>
        <dbReference type="EMBL" id="TCJ17463.1"/>
    </source>
</evidence>
<accession>A0A4R1BJF7</accession>
<dbReference type="Gene3D" id="3.40.50.150">
    <property type="entry name" value="Vaccinia Virus protein VP39"/>
    <property type="match status" value="1"/>
</dbReference>
<name>A0A4R1BJF7_9BACT</name>
<comment type="caution">
    <text evidence="2">The sequence shown here is derived from an EMBL/GenBank/DDBJ whole genome shotgun (WGS) entry which is preliminary data.</text>
</comment>
<dbReference type="NCBIfam" id="TIGR01444">
    <property type="entry name" value="fkbM_fam"/>
    <property type="match status" value="1"/>
</dbReference>
<sequence>MGLLEKLLRPTPFYKTYLAFKKRKAEAAQAALEAGLAPARVAFYQKLILPGDTVFDIGANVGNRVDAFLACGARVVAVEPQPSCVAVLRQKFADRITIENIGLAGAPGELEMHLSTDSTVSTFSTEFIENTKERFKYSRWTDTIKVPISTLDALVAKHGVPGFCKIDVEGFEPEVLKGLHQPLPVVSLEYCVPEVAEGLRTCVNLLHELAPTGSFNYCIGERMQWALPQWMSYEEFVLHIRTEAFTSTSFGDIYFKSAG</sequence>
<keyword evidence="2" id="KW-0808">Transferase</keyword>
<organism evidence="2 3">
    <name type="scientific">Flaviaesturariibacter flavus</name>
    <dbReference type="NCBI Taxonomy" id="2502780"/>
    <lineage>
        <taxon>Bacteria</taxon>
        <taxon>Pseudomonadati</taxon>
        <taxon>Bacteroidota</taxon>
        <taxon>Chitinophagia</taxon>
        <taxon>Chitinophagales</taxon>
        <taxon>Chitinophagaceae</taxon>
        <taxon>Flaviaestuariibacter</taxon>
    </lineage>
</organism>
<gene>
    <name evidence="2" type="ORF">EPD60_04535</name>
</gene>
<evidence type="ECO:0000259" key="1">
    <source>
        <dbReference type="Pfam" id="PF05050"/>
    </source>
</evidence>
<dbReference type="Pfam" id="PF05050">
    <property type="entry name" value="Methyltransf_21"/>
    <property type="match status" value="1"/>
</dbReference>
<dbReference type="EMBL" id="SJZI01000008">
    <property type="protein sequence ID" value="TCJ17463.1"/>
    <property type="molecule type" value="Genomic_DNA"/>
</dbReference>
<dbReference type="Proteomes" id="UP000295334">
    <property type="component" value="Unassembled WGS sequence"/>
</dbReference>
<keyword evidence="2" id="KW-0489">Methyltransferase</keyword>
<reference evidence="2 3" key="1">
    <citation type="submission" date="2019-03" db="EMBL/GenBank/DDBJ databases">
        <authorList>
            <person name="Kim M.K.M."/>
        </authorList>
    </citation>
    <scope>NUCLEOTIDE SEQUENCE [LARGE SCALE GENOMIC DNA]</scope>
    <source>
        <strain evidence="2 3">17J68-12</strain>
    </source>
</reference>
<dbReference type="PANTHER" id="PTHR34203:SF15">
    <property type="entry name" value="SLL1173 PROTEIN"/>
    <property type="match status" value="1"/>
</dbReference>
<protein>
    <submittedName>
        <fullName evidence="2">FkbM family methyltransferase</fullName>
    </submittedName>
</protein>
<dbReference type="PANTHER" id="PTHR34203">
    <property type="entry name" value="METHYLTRANSFERASE, FKBM FAMILY PROTEIN"/>
    <property type="match status" value="1"/>
</dbReference>
<keyword evidence="3" id="KW-1185">Reference proteome</keyword>
<dbReference type="AlphaFoldDB" id="A0A4R1BJF7"/>